<proteinExistence type="predicted"/>
<evidence type="ECO:0000256" key="1">
    <source>
        <dbReference type="ARBA" id="ARBA00023122"/>
    </source>
</evidence>
<dbReference type="InterPro" id="IPR051257">
    <property type="entry name" value="Diverse_CBS-Domain"/>
</dbReference>
<sequence>MEVGMSTNVAHIIDRKGGEVVTIGPAATLAKAAALLAEHNIGAVVVSRDGTTVDGILSERDIVRQFASTDGVGTGSVSVSTAMTTGVHTATPAATIDELVQIMTTGRFRHVPIVDGGALVGIVSIGDVVKSRMDELQTEAESLQEYVTGTSY</sequence>
<feature type="domain" description="CBS" evidence="3">
    <location>
        <begin position="83"/>
        <end position="138"/>
    </location>
</feature>
<dbReference type="Pfam" id="PF00571">
    <property type="entry name" value="CBS"/>
    <property type="match status" value="2"/>
</dbReference>
<dbReference type="Gene3D" id="3.10.580.10">
    <property type="entry name" value="CBS-domain"/>
    <property type="match status" value="1"/>
</dbReference>
<protein>
    <submittedName>
        <fullName evidence="4">Inosine-5'-monophosphate dehydrogenase</fullName>
    </submittedName>
</protein>
<dbReference type="PANTHER" id="PTHR43080:SF2">
    <property type="entry name" value="CBS DOMAIN-CONTAINING PROTEIN"/>
    <property type="match status" value="1"/>
</dbReference>
<dbReference type="InterPro" id="IPR000644">
    <property type="entry name" value="CBS_dom"/>
</dbReference>
<evidence type="ECO:0000259" key="3">
    <source>
        <dbReference type="PROSITE" id="PS51371"/>
    </source>
</evidence>
<reference evidence="4 5" key="1">
    <citation type="submission" date="2018-09" db="EMBL/GenBank/DDBJ databases">
        <title>Complete genome sequence of Euzebya sp. DY32-46 isolated from seawater of Pacific Ocean.</title>
        <authorList>
            <person name="Xu L."/>
            <person name="Wu Y.-H."/>
            <person name="Xu X.-W."/>
        </authorList>
    </citation>
    <scope>NUCLEOTIDE SEQUENCE [LARGE SCALE GENOMIC DNA]</scope>
    <source>
        <strain evidence="4 5">DY32-46</strain>
    </source>
</reference>
<dbReference type="InterPro" id="IPR044725">
    <property type="entry name" value="CBSX3_CBS_dom"/>
</dbReference>
<evidence type="ECO:0000313" key="4">
    <source>
        <dbReference type="EMBL" id="AXV07947.1"/>
    </source>
</evidence>
<keyword evidence="5" id="KW-1185">Reference proteome</keyword>
<evidence type="ECO:0000256" key="2">
    <source>
        <dbReference type="PROSITE-ProRule" id="PRU00703"/>
    </source>
</evidence>
<dbReference type="InterPro" id="IPR046342">
    <property type="entry name" value="CBS_dom_sf"/>
</dbReference>
<name>A0A346Y0F0_9ACTN</name>
<dbReference type="SUPFAM" id="SSF54631">
    <property type="entry name" value="CBS-domain pair"/>
    <property type="match status" value="1"/>
</dbReference>
<feature type="domain" description="CBS" evidence="3">
    <location>
        <begin position="13"/>
        <end position="74"/>
    </location>
</feature>
<dbReference type="PROSITE" id="PS51371">
    <property type="entry name" value="CBS"/>
    <property type="match status" value="2"/>
</dbReference>
<dbReference type="EMBL" id="CP031165">
    <property type="protein sequence ID" value="AXV07947.1"/>
    <property type="molecule type" value="Genomic_DNA"/>
</dbReference>
<organism evidence="4 5">
    <name type="scientific">Euzebya pacifica</name>
    <dbReference type="NCBI Taxonomy" id="1608957"/>
    <lineage>
        <taxon>Bacteria</taxon>
        <taxon>Bacillati</taxon>
        <taxon>Actinomycetota</taxon>
        <taxon>Nitriliruptoria</taxon>
        <taxon>Euzebyales</taxon>
    </lineage>
</organism>
<accession>A0A346Y0F0</accession>
<dbReference type="CDD" id="cd04623">
    <property type="entry name" value="CBS_pair_bac_euk"/>
    <property type="match status" value="1"/>
</dbReference>
<dbReference type="AlphaFoldDB" id="A0A346Y0F0"/>
<dbReference type="PANTHER" id="PTHR43080">
    <property type="entry name" value="CBS DOMAIN-CONTAINING PROTEIN CBSX3, MITOCHONDRIAL"/>
    <property type="match status" value="1"/>
</dbReference>
<keyword evidence="1 2" id="KW-0129">CBS domain</keyword>
<dbReference type="Proteomes" id="UP000264006">
    <property type="component" value="Chromosome"/>
</dbReference>
<dbReference type="KEGG" id="euz:DVS28_a3272"/>
<gene>
    <name evidence="4" type="ORF">DVS28_a3272</name>
</gene>
<evidence type="ECO:0000313" key="5">
    <source>
        <dbReference type="Proteomes" id="UP000264006"/>
    </source>
</evidence>
<dbReference type="SMART" id="SM00116">
    <property type="entry name" value="CBS"/>
    <property type="match status" value="2"/>
</dbReference>